<dbReference type="Gene3D" id="3.30.420.10">
    <property type="entry name" value="Ribonuclease H-like superfamily/Ribonuclease H"/>
    <property type="match status" value="1"/>
</dbReference>
<accession>A0A4Y2FKS2</accession>
<dbReference type="SUPFAM" id="SSF53098">
    <property type="entry name" value="Ribonuclease H-like"/>
    <property type="match status" value="1"/>
</dbReference>
<dbReference type="GO" id="GO:0015074">
    <property type="term" value="P:DNA integration"/>
    <property type="evidence" value="ECO:0007669"/>
    <property type="project" value="InterPro"/>
</dbReference>
<dbReference type="Proteomes" id="UP000499080">
    <property type="component" value="Unassembled WGS sequence"/>
</dbReference>
<dbReference type="OrthoDB" id="6431839at2759"/>
<dbReference type="InterPro" id="IPR036397">
    <property type="entry name" value="RNaseH_sf"/>
</dbReference>
<dbReference type="InterPro" id="IPR012337">
    <property type="entry name" value="RNaseH-like_sf"/>
</dbReference>
<comment type="caution">
    <text evidence="2">The sequence shown here is derived from an EMBL/GenBank/DDBJ whole genome shotgun (WGS) entry which is preliminary data.</text>
</comment>
<evidence type="ECO:0000313" key="2">
    <source>
        <dbReference type="EMBL" id="GBM41166.1"/>
    </source>
</evidence>
<dbReference type="PROSITE" id="PS50994">
    <property type="entry name" value="INTEGRASE"/>
    <property type="match status" value="1"/>
</dbReference>
<dbReference type="AlphaFoldDB" id="A0A4Y2FKS2"/>
<dbReference type="PANTHER" id="PTHR37984:SF15">
    <property type="entry name" value="INTEGRASE CATALYTIC DOMAIN-CONTAINING PROTEIN"/>
    <property type="match status" value="1"/>
</dbReference>
<dbReference type="PANTHER" id="PTHR37984">
    <property type="entry name" value="PROTEIN CBG26694"/>
    <property type="match status" value="1"/>
</dbReference>
<evidence type="ECO:0000259" key="1">
    <source>
        <dbReference type="PROSITE" id="PS50994"/>
    </source>
</evidence>
<sequence>MGKCQDKRKALLKLVPIITEVFSKINIDAVGPLPTLSKGRNYLLTTICMSSKYLDAIPVMDVSSVSVADALLEILSRMGFSREVQRDLGTSFNSRLTIEFFDRFHVKVTHSPVHHSQSNPVERFHRTIKRILKVLCLESGQDWKKNLIATLLVLRTITHGSTGFSPVELVHGKNLRTPEVLLYEHCQTPRSRFNHRRICF</sequence>
<feature type="domain" description="Integrase catalytic" evidence="1">
    <location>
        <begin position="12"/>
        <end position="174"/>
    </location>
</feature>
<dbReference type="GO" id="GO:0003676">
    <property type="term" value="F:nucleic acid binding"/>
    <property type="evidence" value="ECO:0007669"/>
    <property type="project" value="InterPro"/>
</dbReference>
<proteinExistence type="predicted"/>
<evidence type="ECO:0000313" key="3">
    <source>
        <dbReference type="Proteomes" id="UP000499080"/>
    </source>
</evidence>
<dbReference type="InterPro" id="IPR001584">
    <property type="entry name" value="Integrase_cat-core"/>
</dbReference>
<dbReference type="InterPro" id="IPR050951">
    <property type="entry name" value="Retrovirus_Pol_polyprotein"/>
</dbReference>
<keyword evidence="3" id="KW-1185">Reference proteome</keyword>
<dbReference type="EMBL" id="BGPR01000955">
    <property type="protein sequence ID" value="GBM41166.1"/>
    <property type="molecule type" value="Genomic_DNA"/>
</dbReference>
<name>A0A4Y2FKS2_ARAVE</name>
<reference evidence="2 3" key="1">
    <citation type="journal article" date="2019" name="Sci. Rep.">
        <title>Orb-weaving spider Araneus ventricosus genome elucidates the spidroin gene catalogue.</title>
        <authorList>
            <person name="Kono N."/>
            <person name="Nakamura H."/>
            <person name="Ohtoshi R."/>
            <person name="Moran D.A.P."/>
            <person name="Shinohara A."/>
            <person name="Yoshida Y."/>
            <person name="Fujiwara M."/>
            <person name="Mori M."/>
            <person name="Tomita M."/>
            <person name="Arakawa K."/>
        </authorList>
    </citation>
    <scope>NUCLEOTIDE SEQUENCE [LARGE SCALE GENOMIC DNA]</scope>
</reference>
<gene>
    <name evidence="2" type="ORF">AVEN_35740_1</name>
</gene>
<organism evidence="2 3">
    <name type="scientific">Araneus ventricosus</name>
    <name type="common">Orbweaver spider</name>
    <name type="synonym">Epeira ventricosa</name>
    <dbReference type="NCBI Taxonomy" id="182803"/>
    <lineage>
        <taxon>Eukaryota</taxon>
        <taxon>Metazoa</taxon>
        <taxon>Ecdysozoa</taxon>
        <taxon>Arthropoda</taxon>
        <taxon>Chelicerata</taxon>
        <taxon>Arachnida</taxon>
        <taxon>Araneae</taxon>
        <taxon>Araneomorphae</taxon>
        <taxon>Entelegynae</taxon>
        <taxon>Araneoidea</taxon>
        <taxon>Araneidae</taxon>
        <taxon>Araneus</taxon>
    </lineage>
</organism>
<protein>
    <recommendedName>
        <fullName evidence="1">Integrase catalytic domain-containing protein</fullName>
    </recommendedName>
</protein>